<feature type="compositionally biased region" description="Low complexity" evidence="1">
    <location>
        <begin position="36"/>
        <end position="47"/>
    </location>
</feature>
<organism evidence="2 3">
    <name type="scientific">Eiseniibacteriota bacterium</name>
    <dbReference type="NCBI Taxonomy" id="2212470"/>
    <lineage>
        <taxon>Bacteria</taxon>
        <taxon>Candidatus Eiseniibacteriota</taxon>
    </lineage>
</organism>
<reference evidence="2 3" key="1">
    <citation type="journal article" date="2019" name="Nat. Microbiol.">
        <title>Mediterranean grassland soil C-N compound turnover is dependent on rainfall and depth, and is mediated by genomically divergent microorganisms.</title>
        <authorList>
            <person name="Diamond S."/>
            <person name="Andeer P.F."/>
            <person name="Li Z."/>
            <person name="Crits-Christoph A."/>
            <person name="Burstein D."/>
            <person name="Anantharaman K."/>
            <person name="Lane K.R."/>
            <person name="Thomas B.C."/>
            <person name="Pan C."/>
            <person name="Northen T.R."/>
            <person name="Banfield J.F."/>
        </authorList>
    </citation>
    <scope>NUCLEOTIDE SEQUENCE [LARGE SCALE GENOMIC DNA]</scope>
    <source>
        <strain evidence="2">WS_10</strain>
    </source>
</reference>
<proteinExistence type="predicted"/>
<dbReference type="AlphaFoldDB" id="A0A538U8G7"/>
<evidence type="ECO:0000313" key="3">
    <source>
        <dbReference type="Proteomes" id="UP000319836"/>
    </source>
</evidence>
<evidence type="ECO:0000256" key="1">
    <source>
        <dbReference type="SAM" id="MobiDB-lite"/>
    </source>
</evidence>
<evidence type="ECO:0000313" key="2">
    <source>
        <dbReference type="EMBL" id="TMQ71999.1"/>
    </source>
</evidence>
<feature type="region of interest" description="Disordered" evidence="1">
    <location>
        <begin position="1"/>
        <end position="135"/>
    </location>
</feature>
<sequence>RAPPPASRRPDVRAPGGGGSAGSRDRGRAPAPPGGRSPAPAAPAGGRNVREGARARAPDRGSRPGPRSARDRARPLDRAPCPALRHGRGRSRPSAPAAGRSRRALQRALVLGGGRGAGRLGRGRGSRQLPADATP</sequence>
<feature type="compositionally biased region" description="Basic and acidic residues" evidence="1">
    <location>
        <begin position="48"/>
        <end position="77"/>
    </location>
</feature>
<feature type="non-terminal residue" evidence="2">
    <location>
        <position position="1"/>
    </location>
</feature>
<comment type="caution">
    <text evidence="2">The sequence shown here is derived from an EMBL/GenBank/DDBJ whole genome shotgun (WGS) entry which is preliminary data.</text>
</comment>
<dbReference type="Proteomes" id="UP000319836">
    <property type="component" value="Unassembled WGS sequence"/>
</dbReference>
<accession>A0A538U8G7</accession>
<name>A0A538U8G7_UNCEI</name>
<dbReference type="EMBL" id="VBPA01000085">
    <property type="protein sequence ID" value="TMQ71999.1"/>
    <property type="molecule type" value="Genomic_DNA"/>
</dbReference>
<protein>
    <submittedName>
        <fullName evidence="2">Uncharacterized protein</fullName>
    </submittedName>
</protein>
<gene>
    <name evidence="2" type="ORF">E6K80_03975</name>
</gene>
<feature type="compositionally biased region" description="Gly residues" evidence="1">
    <location>
        <begin position="111"/>
        <end position="120"/>
    </location>
</feature>